<dbReference type="GO" id="GO:0030429">
    <property type="term" value="F:kynureninase activity"/>
    <property type="evidence" value="ECO:0007669"/>
    <property type="project" value="UniProtKB-UniRule"/>
</dbReference>
<dbReference type="HAMAP" id="MF_01970">
    <property type="entry name" value="Kynureninase"/>
    <property type="match status" value="1"/>
</dbReference>
<comment type="caution">
    <text evidence="4">Lacks conserved residue(s) required for the propagation of feature annotation.</text>
</comment>
<feature type="binding site" evidence="4">
    <location>
        <position position="955"/>
    </location>
    <ligand>
        <name>pyridoxal 5'-phosphate</name>
        <dbReference type="ChEBI" id="CHEBI:597326"/>
    </ligand>
</feature>
<feature type="region of interest" description="Disordered" evidence="5">
    <location>
        <begin position="1051"/>
        <end position="1083"/>
    </location>
</feature>
<dbReference type="AlphaFoldDB" id="W3VG06"/>
<comment type="caution">
    <text evidence="7">The sequence shown here is derived from an EMBL/GenBank/DDBJ whole genome shotgun (WGS) entry which is preliminary data.</text>
</comment>
<dbReference type="PANTHER" id="PTHR14084">
    <property type="entry name" value="KYNURENINASE"/>
    <property type="match status" value="1"/>
</dbReference>
<dbReference type="NCBIfam" id="TIGR01814">
    <property type="entry name" value="kynureninase"/>
    <property type="match status" value="1"/>
</dbReference>
<evidence type="ECO:0000256" key="3">
    <source>
        <dbReference type="ARBA" id="ARBA00022898"/>
    </source>
</evidence>
<keyword evidence="4" id="KW-0963">Cytoplasm</keyword>
<evidence type="ECO:0000259" key="6">
    <source>
        <dbReference type="Pfam" id="PF00266"/>
    </source>
</evidence>
<dbReference type="GO" id="GO:0005737">
    <property type="term" value="C:cytoplasm"/>
    <property type="evidence" value="ECO:0007669"/>
    <property type="project" value="UniProtKB-SubCell"/>
</dbReference>
<protein>
    <recommendedName>
        <fullName evidence="4">Kynureninase</fullName>
        <ecNumber evidence="4">3.7.1.3</ecNumber>
    </recommendedName>
    <alternativeName>
        <fullName evidence="4">Biosynthesis of nicotinic acid protein 5</fullName>
    </alternativeName>
    <alternativeName>
        <fullName evidence="4">L-kynurenine hydrolase</fullName>
    </alternativeName>
</protein>
<dbReference type="InterPro" id="IPR015422">
    <property type="entry name" value="PyrdxlP-dep_Trfase_small"/>
</dbReference>
<accession>W3VG06</accession>
<comment type="subunit">
    <text evidence="4">Homodimer.</text>
</comment>
<dbReference type="InterPro" id="IPR015421">
    <property type="entry name" value="PyrdxlP-dep_Trfase_major"/>
</dbReference>
<evidence type="ECO:0000313" key="7">
    <source>
        <dbReference type="EMBL" id="ETS60494.1"/>
    </source>
</evidence>
<dbReference type="GO" id="GO:0019441">
    <property type="term" value="P:L-tryptophan catabolic process to kynurenine"/>
    <property type="evidence" value="ECO:0007669"/>
    <property type="project" value="TreeGrafter"/>
</dbReference>
<dbReference type="SUPFAM" id="SSF53383">
    <property type="entry name" value="PLP-dependent transferases"/>
    <property type="match status" value="1"/>
</dbReference>
<feature type="binding site" evidence="4">
    <location>
        <position position="737"/>
    </location>
    <ligand>
        <name>pyridoxal 5'-phosphate</name>
        <dbReference type="ChEBI" id="CHEBI:597326"/>
    </ligand>
</feature>
<feature type="binding site" evidence="4">
    <location>
        <position position="927"/>
    </location>
    <ligand>
        <name>pyridoxal 5'-phosphate</name>
        <dbReference type="ChEBI" id="CHEBI:597326"/>
    </ligand>
</feature>
<comment type="function">
    <text evidence="4">Catalyzes the cleavage of L-kynurenine (L-Kyn) and L-3-hydroxykynurenine (L-3OHKyn) into anthranilic acid (AA) and 3-hydroxyanthranilic acid (3-OHAA), respectively.</text>
</comment>
<sequence length="1146" mass="124339">MSITTTMSESDATAANQAAEKQLQSSLLRIAIICASSIQSLREPVQPTILAAADDDAAASSSSSKPPAAHILAAQIVSDLSQLLTLVQKHSTNLALALKPSAKTAPPAPPAPSAPDATISPVSGLDAKSLEAAQAQIVALGNDLLPKIVFLAKKAWKDREVFQHRPNHLKNDPAQLEERRKLEQLAKDMGGQLMSADQLGIPPSERNDLEKKLEYSLGNSFAREIRSAVEDVLGSIADLLHSLLDDRASKALENASNARDRADGILASVGKKLDNLSLSSGSRDPAELRKRTLAANNLVWETCAKYIGERNPDGTPRTITSVAPSGARTKVHVKGLSKSNLEASKRSWNNRIELMRDGLDELKQGIDAENDPHAADLAADDADEFSFPAATPLSPQQKDRLRQISNLVKIGNLAHENILKQLVKAQSVATAAIDLDEVEEIGKQLEESQDELVAACLYGEVDAGLEAQMFDHDADDHPHGNANANGNANDDADADLTEEQAIEKAILRTLEQYIQAIVSLSAYVTDRDELVDKVHLACATDETGDFAHVFAAKFNQLSKVLSEASSDIVIRAPSASGPAGKATLQHTPTRQANDEFKSQIFVQELESIAAKIGSGAKITDRAIAEHLDSADPLRPMRDGYILPTFKDVCSPDYPSTSAETAPDAESLYMCGNSLGPLSRLTKRYLEQEIDAWGRKAVLGHFEHPYGTPWTQMEKRVGELCANIVGAKQQEVVVMATLTGNLHSLLASFYRPATMPFGVDFKGDVAAAKSEGRKTKHKIIFEQKAFPSDQYALASVVELNGFDPATSLVPLVPKHGTKTLDTADILATIEKCGKEGETAIVLIGGIQYFTGQLFELEKLAAKAHEYGILFGVDLAHAFANVPLALHDWGIDFACWCTYKYGSSGPGGIAGLFVHERWHQHNLTRQAGWWGHEKETRFSMPDRFVPTRGAEGWQVSNPSMLDMAALKGSLETLLKAADYGERNPRDEGAGDGKVGRGTVMPILRSKSLRLTAYLEALLLEPGFFPDGFDIRVVTPRDPLQRGSQLCIQIPDPPAAVAKREAEEKAQREQAQSAQSSGKEVPPPIDGKRLIARAHRRAEKQRGLVADIRAPDMLRLAPLAQFSTFTDVWRTADVLRQSLLEEVQEDQKA</sequence>
<dbReference type="Gene3D" id="1.20.1410.10">
    <property type="entry name" value="I/LWEQ domain"/>
    <property type="match status" value="1"/>
</dbReference>
<name>W3VG06_MOEAP</name>
<dbReference type="GO" id="GO:0030170">
    <property type="term" value="F:pyridoxal phosphate binding"/>
    <property type="evidence" value="ECO:0007669"/>
    <property type="project" value="UniProtKB-UniRule"/>
</dbReference>
<proteinExistence type="inferred from homology"/>
<evidence type="ECO:0000256" key="2">
    <source>
        <dbReference type="ARBA" id="ARBA00022801"/>
    </source>
</evidence>
<keyword evidence="2 4" id="KW-0378">Hydrolase</keyword>
<feature type="binding site" evidence="4">
    <location>
        <position position="897"/>
    </location>
    <ligand>
        <name>pyridoxal 5'-phosphate</name>
        <dbReference type="ChEBI" id="CHEBI:597326"/>
    </ligand>
</feature>
<evidence type="ECO:0000313" key="8">
    <source>
        <dbReference type="Proteomes" id="UP000019462"/>
    </source>
</evidence>
<dbReference type="Gene3D" id="3.90.1150.10">
    <property type="entry name" value="Aspartate Aminotransferase, domain 1"/>
    <property type="match status" value="1"/>
</dbReference>
<dbReference type="EC" id="3.7.1.3" evidence="4"/>
<dbReference type="GO" id="GO:0097053">
    <property type="term" value="P:L-kynurenine catabolic process"/>
    <property type="evidence" value="ECO:0007669"/>
    <property type="project" value="UniProtKB-UniRule"/>
</dbReference>
<comment type="catalytic activity">
    <reaction evidence="4">
        <text>3-hydroxy-L-kynurenine + H2O = 3-hydroxyanthranilate + L-alanine + H(+)</text>
        <dbReference type="Rhea" id="RHEA:25143"/>
        <dbReference type="ChEBI" id="CHEBI:15377"/>
        <dbReference type="ChEBI" id="CHEBI:15378"/>
        <dbReference type="ChEBI" id="CHEBI:36559"/>
        <dbReference type="ChEBI" id="CHEBI:57972"/>
        <dbReference type="ChEBI" id="CHEBI:58125"/>
    </reaction>
</comment>
<feature type="compositionally biased region" description="Basic and acidic residues" evidence="5">
    <location>
        <begin position="1055"/>
        <end position="1065"/>
    </location>
</feature>
<dbReference type="InterPro" id="IPR015424">
    <property type="entry name" value="PyrdxlP-dep_Trfase"/>
</dbReference>
<comment type="similarity">
    <text evidence="4">Belongs to the kynureninase family.</text>
</comment>
<dbReference type="GO" id="GO:0034354">
    <property type="term" value="P:'de novo' NAD+ biosynthetic process from L-tryptophan"/>
    <property type="evidence" value="ECO:0007669"/>
    <property type="project" value="UniProtKB-UniRule"/>
</dbReference>
<comment type="subcellular location">
    <subcellularLocation>
        <location evidence="4">Cytoplasm</location>
    </subcellularLocation>
</comment>
<comment type="catalytic activity">
    <reaction evidence="4">
        <text>L-kynurenine + H2O = anthranilate + L-alanine + H(+)</text>
        <dbReference type="Rhea" id="RHEA:16813"/>
        <dbReference type="ChEBI" id="CHEBI:15377"/>
        <dbReference type="ChEBI" id="CHEBI:15378"/>
        <dbReference type="ChEBI" id="CHEBI:16567"/>
        <dbReference type="ChEBI" id="CHEBI:57959"/>
        <dbReference type="ChEBI" id="CHEBI:57972"/>
        <dbReference type="EC" id="3.7.1.3"/>
    </reaction>
</comment>
<keyword evidence="8" id="KW-1185">Reference proteome</keyword>
<dbReference type="Gene3D" id="3.40.640.10">
    <property type="entry name" value="Type I PLP-dependent aspartate aminotransferase-like (Major domain)"/>
    <property type="match status" value="1"/>
</dbReference>
<reference evidence="7 8" key="1">
    <citation type="journal article" date="2014" name="Genome Announc.">
        <title>Genome sequence of the basidiomycetous fungus Pseudozyma aphidis DSM70725, an efficient producer of biosurfactant mannosylerythritol lipids.</title>
        <authorList>
            <person name="Lorenz S."/>
            <person name="Guenther M."/>
            <person name="Grumaz C."/>
            <person name="Rupp S."/>
            <person name="Zibek S."/>
            <person name="Sohn K."/>
        </authorList>
    </citation>
    <scope>NUCLEOTIDE SEQUENCE [LARGE SCALE GENOMIC DNA]</scope>
    <source>
        <strain evidence="8">ATCC 32657 / CBS 517.83 / DSM 70725 / JCM 10318 / NBRC 10182 / NRRL Y-7954 / St-0401</strain>
    </source>
</reference>
<feature type="binding site" evidence="4">
    <location>
        <position position="872"/>
    </location>
    <ligand>
        <name>pyridoxal 5'-phosphate</name>
        <dbReference type="ChEBI" id="CHEBI:597326"/>
    </ligand>
</feature>
<comment type="pathway">
    <text evidence="4">Cofactor biosynthesis; NAD(+) biosynthesis; quinolinate from L-kynurenine: step 2/3.</text>
</comment>
<dbReference type="UniPathway" id="UPA00253">
    <property type="reaction ID" value="UER00329"/>
</dbReference>
<dbReference type="Pfam" id="PF22580">
    <property type="entry name" value="KYNU_C"/>
    <property type="match status" value="1"/>
</dbReference>
<feature type="binding site" evidence="4">
    <location>
        <begin position="785"/>
        <end position="788"/>
    </location>
    <ligand>
        <name>pyridoxal 5'-phosphate</name>
        <dbReference type="ChEBI" id="CHEBI:597326"/>
    </ligand>
</feature>
<gene>
    <name evidence="4" type="primary">BNA5</name>
    <name evidence="7" type="ORF">PaG_05338</name>
</gene>
<feature type="binding site" evidence="4">
    <location>
        <position position="875"/>
    </location>
    <ligand>
        <name>pyridoxal 5'-phosphate</name>
        <dbReference type="ChEBI" id="CHEBI:597326"/>
    </ligand>
</feature>
<dbReference type="Proteomes" id="UP000019462">
    <property type="component" value="Unassembled WGS sequence"/>
</dbReference>
<feature type="domain" description="Aminotransferase class V" evidence="6">
    <location>
        <begin position="817"/>
        <end position="915"/>
    </location>
</feature>
<dbReference type="InterPro" id="IPR010111">
    <property type="entry name" value="Kynureninase"/>
</dbReference>
<comment type="pathway">
    <text evidence="4">Amino-acid degradation; L-kynurenine degradation; L-alanine and anthranilate from L-kynurenine: step 1/1.</text>
</comment>
<dbReference type="GO" id="GO:0043420">
    <property type="term" value="P:anthranilate metabolic process"/>
    <property type="evidence" value="ECO:0007669"/>
    <property type="project" value="UniProtKB-UniRule"/>
</dbReference>
<dbReference type="InterPro" id="IPR000192">
    <property type="entry name" value="Aminotrans_V_dom"/>
</dbReference>
<evidence type="ECO:0000256" key="1">
    <source>
        <dbReference type="ARBA" id="ARBA00022642"/>
    </source>
</evidence>
<dbReference type="GO" id="GO:0019805">
    <property type="term" value="P:quinolinate biosynthetic process"/>
    <property type="evidence" value="ECO:0007669"/>
    <property type="project" value="UniProtKB-UniRule"/>
</dbReference>
<dbReference type="OrthoDB" id="5978656at2759"/>
<dbReference type="Pfam" id="PF00266">
    <property type="entry name" value="Aminotran_5"/>
    <property type="match status" value="1"/>
</dbReference>
<keyword evidence="1 4" id="KW-0662">Pyridine nucleotide biosynthesis</keyword>
<feature type="binding site" evidence="4">
    <location>
        <position position="738"/>
    </location>
    <ligand>
        <name>pyridoxal 5'-phosphate</name>
        <dbReference type="ChEBI" id="CHEBI:597326"/>
    </ligand>
</feature>
<dbReference type="UniPathway" id="UPA00334">
    <property type="reaction ID" value="UER00455"/>
</dbReference>
<feature type="region of interest" description="Disordered" evidence="5">
    <location>
        <begin position="101"/>
        <end position="120"/>
    </location>
</feature>
<dbReference type="PANTHER" id="PTHR14084:SF0">
    <property type="entry name" value="KYNURENINASE"/>
    <property type="match status" value="1"/>
</dbReference>
<comment type="cofactor">
    <cofactor evidence="4">
        <name>pyridoxal 5'-phosphate</name>
        <dbReference type="ChEBI" id="CHEBI:597326"/>
    </cofactor>
</comment>
<evidence type="ECO:0000256" key="5">
    <source>
        <dbReference type="SAM" id="MobiDB-lite"/>
    </source>
</evidence>
<feature type="compositionally biased region" description="Low complexity" evidence="5">
    <location>
        <begin position="480"/>
        <end position="489"/>
    </location>
</feature>
<dbReference type="HOGENOM" id="CLU_279523_0_0_1"/>
<evidence type="ECO:0000256" key="4">
    <source>
        <dbReference type="HAMAP-Rule" id="MF_03017"/>
    </source>
</evidence>
<keyword evidence="3 4" id="KW-0663">Pyridoxal phosphate</keyword>
<organism evidence="7 8">
    <name type="scientific">Moesziomyces aphidis</name>
    <name type="common">Pseudozyma aphidis</name>
    <dbReference type="NCBI Taxonomy" id="84754"/>
    <lineage>
        <taxon>Eukaryota</taxon>
        <taxon>Fungi</taxon>
        <taxon>Dikarya</taxon>
        <taxon>Basidiomycota</taxon>
        <taxon>Ustilaginomycotina</taxon>
        <taxon>Ustilaginomycetes</taxon>
        <taxon>Ustilaginales</taxon>
        <taxon>Ustilaginaceae</taxon>
        <taxon>Moesziomyces</taxon>
    </lineage>
</organism>
<feature type="modified residue" description="N6-(pyridoxal phosphate)lysine" evidence="4">
    <location>
        <position position="898"/>
    </location>
</feature>
<dbReference type="EMBL" id="AWNI01000033">
    <property type="protein sequence ID" value="ETS60494.1"/>
    <property type="molecule type" value="Genomic_DNA"/>
</dbReference>
<feature type="region of interest" description="Disordered" evidence="5">
    <location>
        <begin position="471"/>
        <end position="492"/>
    </location>
</feature>